<dbReference type="AlphaFoldDB" id="A0A0D9Z8Z2"/>
<dbReference type="Proteomes" id="UP000026961">
    <property type="component" value="Chromosome 3"/>
</dbReference>
<protein>
    <submittedName>
        <fullName evidence="1">Uncharacterized protein</fullName>
    </submittedName>
</protein>
<accession>A0A0D9Z8Z2</accession>
<dbReference type="Gramene" id="OGLUM03G22390.1">
    <property type="protein sequence ID" value="OGLUM03G22390.1"/>
    <property type="gene ID" value="OGLUM03G22390"/>
</dbReference>
<sequence>MDDLAVVSFAGGLEPSQKPPTSDEFQLPCGVSGRLVGFQLSSEVCVSPSEQESSCCIGLLMSVDENEEHDEEEEDARDDSIERLLFSVQLRGMVLVKKRRGSSLI</sequence>
<dbReference type="EnsemblPlants" id="OGLUM03G22390.1">
    <property type="protein sequence ID" value="OGLUM03G22390.1"/>
    <property type="gene ID" value="OGLUM03G22390"/>
</dbReference>
<reference evidence="1" key="1">
    <citation type="submission" date="2015-04" db="UniProtKB">
        <authorList>
            <consortium name="EnsemblPlants"/>
        </authorList>
    </citation>
    <scope>IDENTIFICATION</scope>
</reference>
<evidence type="ECO:0000313" key="2">
    <source>
        <dbReference type="Proteomes" id="UP000026961"/>
    </source>
</evidence>
<dbReference type="HOGENOM" id="CLU_2240790_0_0_1"/>
<organism evidence="1">
    <name type="scientific">Oryza glumipatula</name>
    <dbReference type="NCBI Taxonomy" id="40148"/>
    <lineage>
        <taxon>Eukaryota</taxon>
        <taxon>Viridiplantae</taxon>
        <taxon>Streptophyta</taxon>
        <taxon>Embryophyta</taxon>
        <taxon>Tracheophyta</taxon>
        <taxon>Spermatophyta</taxon>
        <taxon>Magnoliopsida</taxon>
        <taxon>Liliopsida</taxon>
        <taxon>Poales</taxon>
        <taxon>Poaceae</taxon>
        <taxon>BOP clade</taxon>
        <taxon>Oryzoideae</taxon>
        <taxon>Oryzeae</taxon>
        <taxon>Oryzinae</taxon>
        <taxon>Oryza</taxon>
    </lineage>
</organism>
<keyword evidence="2" id="KW-1185">Reference proteome</keyword>
<evidence type="ECO:0000313" key="1">
    <source>
        <dbReference type="EnsemblPlants" id="OGLUM03G22390.1"/>
    </source>
</evidence>
<proteinExistence type="predicted"/>
<reference evidence="1" key="2">
    <citation type="submission" date="2018-05" db="EMBL/GenBank/DDBJ databases">
        <title>OgluRS3 (Oryza glumaepatula Reference Sequence Version 3).</title>
        <authorList>
            <person name="Zhang J."/>
            <person name="Kudrna D."/>
            <person name="Lee S."/>
            <person name="Talag J."/>
            <person name="Welchert J."/>
            <person name="Wing R.A."/>
        </authorList>
    </citation>
    <scope>NUCLEOTIDE SEQUENCE [LARGE SCALE GENOMIC DNA]</scope>
</reference>
<name>A0A0D9Z8Z2_9ORYZ</name>